<dbReference type="GO" id="GO:0016052">
    <property type="term" value="P:carbohydrate catabolic process"/>
    <property type="evidence" value="ECO:0007669"/>
    <property type="project" value="UniProtKB-ARBA"/>
</dbReference>
<dbReference type="STRING" id="1035707.SAMN05216552_1022110"/>
<evidence type="ECO:0000256" key="3">
    <source>
        <dbReference type="ARBA" id="ARBA00012755"/>
    </source>
</evidence>
<feature type="signal peptide" evidence="9">
    <location>
        <begin position="1"/>
        <end position="36"/>
    </location>
</feature>
<name>A0A1I7L3I4_9BURK</name>
<dbReference type="AlphaFoldDB" id="A0A1I7L3I4"/>
<keyword evidence="6 8" id="KW-1015">Disulfide bond</keyword>
<evidence type="ECO:0000259" key="10">
    <source>
        <dbReference type="Pfam" id="PF17801"/>
    </source>
</evidence>
<reference evidence="12" key="1">
    <citation type="submission" date="2016-10" db="EMBL/GenBank/DDBJ databases">
        <authorList>
            <person name="Varghese N."/>
            <person name="Submissions S."/>
        </authorList>
    </citation>
    <scope>NUCLEOTIDE SEQUENCE [LARGE SCALE GENOMIC DNA]</scope>
    <source>
        <strain evidence="12">CGMCC 1.11014</strain>
    </source>
</reference>
<dbReference type="InterPro" id="IPR013780">
    <property type="entry name" value="Glyco_hydro_b"/>
</dbReference>
<dbReference type="Pfam" id="PF17801">
    <property type="entry name" value="Melibiase_C"/>
    <property type="match status" value="1"/>
</dbReference>
<evidence type="ECO:0000256" key="8">
    <source>
        <dbReference type="RuleBase" id="RU361168"/>
    </source>
</evidence>
<dbReference type="SUPFAM" id="SSF51445">
    <property type="entry name" value="(Trans)glycosidases"/>
    <property type="match status" value="1"/>
</dbReference>
<evidence type="ECO:0000256" key="7">
    <source>
        <dbReference type="ARBA" id="ARBA00023295"/>
    </source>
</evidence>
<accession>A0A1I7L3I4</accession>
<comment type="similarity">
    <text evidence="2 8">Belongs to the glycosyl hydrolase 27 family.</text>
</comment>
<evidence type="ECO:0000256" key="6">
    <source>
        <dbReference type="ARBA" id="ARBA00023157"/>
    </source>
</evidence>
<evidence type="ECO:0000256" key="1">
    <source>
        <dbReference type="ARBA" id="ARBA00001255"/>
    </source>
</evidence>
<organism evidence="11 12">
    <name type="scientific">Pseudoduganella namucuonensis</name>
    <dbReference type="NCBI Taxonomy" id="1035707"/>
    <lineage>
        <taxon>Bacteria</taxon>
        <taxon>Pseudomonadati</taxon>
        <taxon>Pseudomonadota</taxon>
        <taxon>Betaproteobacteria</taxon>
        <taxon>Burkholderiales</taxon>
        <taxon>Oxalobacteraceae</taxon>
        <taxon>Telluria group</taxon>
        <taxon>Pseudoduganella</taxon>
    </lineage>
</organism>
<dbReference type="GO" id="GO:0004557">
    <property type="term" value="F:alpha-galactosidase activity"/>
    <property type="evidence" value="ECO:0007669"/>
    <property type="project" value="UniProtKB-EC"/>
</dbReference>
<keyword evidence="5 8" id="KW-0378">Hydrolase</keyword>
<dbReference type="PROSITE" id="PS00512">
    <property type="entry name" value="ALPHA_GALACTOSIDASE"/>
    <property type="match status" value="1"/>
</dbReference>
<dbReference type="EC" id="3.2.1.22" evidence="3 8"/>
<dbReference type="PANTHER" id="PTHR11452">
    <property type="entry name" value="ALPHA-GALACTOSIDASE/ALPHA-N-ACETYLGALACTOSAMINIDASE"/>
    <property type="match status" value="1"/>
</dbReference>
<dbReference type="InterPro" id="IPR000111">
    <property type="entry name" value="Glyco_hydro_27/36_CS"/>
</dbReference>
<dbReference type="SUPFAM" id="SSF51011">
    <property type="entry name" value="Glycosyl hydrolase domain"/>
    <property type="match status" value="1"/>
</dbReference>
<gene>
    <name evidence="11" type="ORF">SAMN05216552_1022110</name>
</gene>
<dbReference type="InterPro" id="IPR002241">
    <property type="entry name" value="Glyco_hydro_27"/>
</dbReference>
<dbReference type="PRINTS" id="PR00740">
    <property type="entry name" value="GLHYDRLASE27"/>
</dbReference>
<dbReference type="InterPro" id="IPR017853">
    <property type="entry name" value="GH"/>
</dbReference>
<evidence type="ECO:0000256" key="4">
    <source>
        <dbReference type="ARBA" id="ARBA00022729"/>
    </source>
</evidence>
<evidence type="ECO:0000256" key="5">
    <source>
        <dbReference type="ARBA" id="ARBA00022801"/>
    </source>
</evidence>
<evidence type="ECO:0000313" key="11">
    <source>
        <dbReference type="EMBL" id="SFV04066.1"/>
    </source>
</evidence>
<comment type="catalytic activity">
    <reaction evidence="1 8">
        <text>Hydrolysis of terminal, non-reducing alpha-D-galactose residues in alpha-D-galactosides, including galactose oligosaccharides, galactomannans and galactolipids.</text>
        <dbReference type="EC" id="3.2.1.22"/>
    </reaction>
</comment>
<dbReference type="CDD" id="cd14792">
    <property type="entry name" value="GH27"/>
    <property type="match status" value="1"/>
</dbReference>
<dbReference type="Gene3D" id="3.20.20.70">
    <property type="entry name" value="Aldolase class I"/>
    <property type="match status" value="1"/>
</dbReference>
<dbReference type="InterPro" id="IPR013785">
    <property type="entry name" value="Aldolase_TIM"/>
</dbReference>
<keyword evidence="7 8" id="KW-0326">Glycosidase</keyword>
<dbReference type="Pfam" id="PF16499">
    <property type="entry name" value="Melibiase_2"/>
    <property type="match status" value="1"/>
</dbReference>
<feature type="chain" id="PRO_5011700047" description="Alpha-galactosidase" evidence="9">
    <location>
        <begin position="37"/>
        <end position="422"/>
    </location>
</feature>
<dbReference type="EMBL" id="FPBO01000022">
    <property type="protein sequence ID" value="SFV04066.1"/>
    <property type="molecule type" value="Genomic_DNA"/>
</dbReference>
<dbReference type="PANTHER" id="PTHR11452:SF75">
    <property type="entry name" value="ALPHA-GALACTOSIDASE MEL1"/>
    <property type="match status" value="1"/>
</dbReference>
<sequence>MKTKHVTHKPLLPGKAMMAAAAAFTVFFGSAGNSWAQKFEGLADTPPMGWNSWNKFACDIDERLIRETADAMVKTGLKDAGYQYVNIDDCWHGQRDANGNIHPDPKRFPSGIKALADYVHGKGLKLGIYSDAGDTTCGGRPGSRGYEYQDARTYASWGIDYVKYDWCNTPLLNAEAAYTTMRDAIAKAGRPMVFSICEWGMSKPWEWAGKVGHLWRTTPDIYNCFDCQFSPGLSTGLGVLRILDKHADANLRKFAGPGRWNDMDMLEVGNGMSEDQDRAHMSIWAMMASPLILGNDLRTMSESTRRILTNPGVIAVNQDKLGVQALRVLADGPLEVYAKPLDGGQWALMFLNRSNQPADIHHDWKKQVLIDDLNQRSVDFKENVYQWSDLWSKKTGDTSRKLEAKLAPHSVLMLRLTGPAKP</sequence>
<dbReference type="Proteomes" id="UP000199391">
    <property type="component" value="Unassembled WGS sequence"/>
</dbReference>
<proteinExistence type="inferred from homology"/>
<feature type="domain" description="Alpha galactosidase C-terminal" evidence="10">
    <location>
        <begin position="331"/>
        <end position="416"/>
    </location>
</feature>
<evidence type="ECO:0000256" key="2">
    <source>
        <dbReference type="ARBA" id="ARBA00009743"/>
    </source>
</evidence>
<dbReference type="Gene3D" id="2.60.40.1180">
    <property type="entry name" value="Golgi alpha-mannosidase II"/>
    <property type="match status" value="1"/>
</dbReference>
<evidence type="ECO:0000256" key="9">
    <source>
        <dbReference type="SAM" id="SignalP"/>
    </source>
</evidence>
<evidence type="ECO:0000313" key="12">
    <source>
        <dbReference type="Proteomes" id="UP000199391"/>
    </source>
</evidence>
<dbReference type="InterPro" id="IPR041233">
    <property type="entry name" value="Melibiase_C"/>
</dbReference>
<keyword evidence="4 9" id="KW-0732">Signal</keyword>
<keyword evidence="12" id="KW-1185">Reference proteome</keyword>
<protein>
    <recommendedName>
        <fullName evidence="3 8">Alpha-galactosidase</fullName>
        <ecNumber evidence="3 8">3.2.1.22</ecNumber>
    </recommendedName>
    <alternativeName>
        <fullName evidence="8">Melibiase</fullName>
    </alternativeName>
</protein>
<dbReference type="FunFam" id="3.20.20.70:FF:000202">
    <property type="entry name" value="Alpha-galactosidase"/>
    <property type="match status" value="1"/>
</dbReference>